<organism evidence="1 2">
    <name type="scientific">Caenorhabditis nigoni</name>
    <dbReference type="NCBI Taxonomy" id="1611254"/>
    <lineage>
        <taxon>Eukaryota</taxon>
        <taxon>Metazoa</taxon>
        <taxon>Ecdysozoa</taxon>
        <taxon>Nematoda</taxon>
        <taxon>Chromadorea</taxon>
        <taxon>Rhabditida</taxon>
        <taxon>Rhabditina</taxon>
        <taxon>Rhabditomorpha</taxon>
        <taxon>Rhabditoidea</taxon>
        <taxon>Rhabditidae</taxon>
        <taxon>Peloderinae</taxon>
        <taxon>Caenorhabditis</taxon>
    </lineage>
</organism>
<proteinExistence type="predicted"/>
<evidence type="ECO:0000313" key="2">
    <source>
        <dbReference type="Proteomes" id="UP000230233"/>
    </source>
</evidence>
<reference evidence="2" key="1">
    <citation type="submission" date="2017-10" db="EMBL/GenBank/DDBJ databases">
        <title>Rapid genome shrinkage in a self-fertile nematode reveals novel sperm competition proteins.</title>
        <authorList>
            <person name="Yin D."/>
            <person name="Schwarz E.M."/>
            <person name="Thomas C.G."/>
            <person name="Felde R.L."/>
            <person name="Korf I.F."/>
            <person name="Cutter A.D."/>
            <person name="Schartner C.M."/>
            <person name="Ralston E.J."/>
            <person name="Meyer B.J."/>
            <person name="Haag E.S."/>
        </authorList>
    </citation>
    <scope>NUCLEOTIDE SEQUENCE [LARGE SCALE GENOMIC DNA]</scope>
    <source>
        <strain evidence="2">JU1422</strain>
    </source>
</reference>
<dbReference type="InterPro" id="IPR032675">
    <property type="entry name" value="LRR_dom_sf"/>
</dbReference>
<dbReference type="PANTHER" id="PTHR12904:SF28">
    <property type="entry name" value="ATP SYNTHASE SUBUNIT ALPHA-RELATED"/>
    <property type="match status" value="1"/>
</dbReference>
<dbReference type="GO" id="GO:0031462">
    <property type="term" value="C:Cul2-RING ubiquitin ligase complex"/>
    <property type="evidence" value="ECO:0007669"/>
    <property type="project" value="TreeGrafter"/>
</dbReference>
<accession>A0A2G5SWF0</accession>
<dbReference type="AlphaFoldDB" id="A0A2G5SWF0"/>
<sequence>MLRLDAQCTKKITNLYLNGNMKHALAKEHGADKLVEMSRVLEMRQTEISRDVLKKANGDFTQEMAECVIGGRHLTGKMGKRFAKKLKGAFETKQTATSEEDFETFGGLRFDEVSIDNEKFNKHFCDVIFAQQLASLVISNMDSPFFNMTEVQSDDGLEEYQVKLIPILKKMISPESEQSLNTLSFKMPRTTRFERDLVKKIITLLPHIKSLTLSNIRLNNIDFNVDSSLLNNITVLDLSFSKISSLEHIENFEKLEKLDVSGFELTEKDAEVICDMKTLRTLHIDGAKSNEDPASNNLTMYMKSEKPLSDLFVLTFANCHIDEAGLKTILQTHPHLREINLMRTTLARTKIPTVSGTRILTMSSIEEIALSLSHVIRTAESPRRDENLSTLIGEMKTISYREEDDKADGVGNLSEVEHQLLLDGVIDFIKMVIVEKDLENDILMDAMKILSKLTIIVSIEKWSLPNQIMLRDVMLSLLKRYPLKERPGSNLLSKMTHYALANLGRLLVLNEGPENLVPIFLTAVETLKAEMDPDNNNFVRCFNILSSYFEKMPHSERLKLIRESSVDELILKSLKRSSTAVSDIFLQRIAKFVGNLTLFERDVPLLSKDYRMEMLNFMMEEANSRYDESLYRCIVQCLANILKSTRRLEFFEKFWDPSSSSIQHILSLLHADFHSIRRASIELLVTLKTAWQGHAVNNDRWETLFDNVRNQTHAISSALNYRRKPKDNMYAELEFLTARRHSNEVQEFARFFLEKSGQNKATGEPERKRRRVR</sequence>
<keyword evidence="2" id="KW-1185">Reference proteome</keyword>
<name>A0A2G5SWF0_9PELO</name>
<gene>
    <name evidence="1" type="primary">Cnig_chr_X.g24898</name>
    <name evidence="1" type="ORF">B9Z55_024898</name>
</gene>
<protein>
    <submittedName>
        <fullName evidence="1">Uncharacterized protein</fullName>
    </submittedName>
</protein>
<dbReference type="SUPFAM" id="SSF52047">
    <property type="entry name" value="RNI-like"/>
    <property type="match status" value="1"/>
</dbReference>
<dbReference type="OrthoDB" id="10326925at2759"/>
<dbReference type="EMBL" id="PDUG01000006">
    <property type="protein sequence ID" value="PIC19302.1"/>
    <property type="molecule type" value="Genomic_DNA"/>
</dbReference>
<dbReference type="Gene3D" id="3.80.10.10">
    <property type="entry name" value="Ribonuclease Inhibitor"/>
    <property type="match status" value="1"/>
</dbReference>
<evidence type="ECO:0000313" key="1">
    <source>
        <dbReference type="EMBL" id="PIC19302.1"/>
    </source>
</evidence>
<dbReference type="Proteomes" id="UP000230233">
    <property type="component" value="Chromosome X"/>
</dbReference>
<dbReference type="InterPro" id="IPR016024">
    <property type="entry name" value="ARM-type_fold"/>
</dbReference>
<dbReference type="InterPro" id="IPR051341">
    <property type="entry name" value="Zyg-11_UBL_adapter"/>
</dbReference>
<dbReference type="SUPFAM" id="SSF48371">
    <property type="entry name" value="ARM repeat"/>
    <property type="match status" value="1"/>
</dbReference>
<comment type="caution">
    <text evidence="1">The sequence shown here is derived from an EMBL/GenBank/DDBJ whole genome shotgun (WGS) entry which is preliminary data.</text>
</comment>
<dbReference type="PANTHER" id="PTHR12904">
    <property type="match status" value="1"/>
</dbReference>